<protein>
    <submittedName>
        <fullName evidence="1">Uncharacterized protein</fullName>
    </submittedName>
</protein>
<dbReference type="RefSeq" id="WP_268883021.1">
    <property type="nucleotide sequence ID" value="NZ_CP114029.1"/>
</dbReference>
<reference evidence="1" key="1">
    <citation type="submission" date="2022-12" db="EMBL/GenBank/DDBJ databases">
        <title>Jiella pelagia sp. nov., isolated from phosphonate enriched culture of Northwest Pacific surface seawater.</title>
        <authorList>
            <person name="Shin D.Y."/>
            <person name="Hwang C.Y."/>
        </authorList>
    </citation>
    <scope>NUCLEOTIDE SEQUENCE</scope>
    <source>
        <strain evidence="1">HL-NP1</strain>
    </source>
</reference>
<dbReference type="Proteomes" id="UP001164020">
    <property type="component" value="Chromosome"/>
</dbReference>
<accession>A0ABY7C6R8</accession>
<sequence>MQEITDQNIGRAAFEALGGWNFSPGNMADAKKFQKACAEWSDAELVAAHIAYRHDILCTNDRAKGTGKSIFDGDRRSWLLARHGVEFRTLDELIAQVT</sequence>
<proteinExistence type="predicted"/>
<gene>
    <name evidence="1" type="ORF">OH818_11070</name>
</gene>
<organism evidence="1 2">
    <name type="scientific">Jiella pelagia</name>
    <dbReference type="NCBI Taxonomy" id="2986949"/>
    <lineage>
        <taxon>Bacteria</taxon>
        <taxon>Pseudomonadati</taxon>
        <taxon>Pseudomonadota</taxon>
        <taxon>Alphaproteobacteria</taxon>
        <taxon>Hyphomicrobiales</taxon>
        <taxon>Aurantimonadaceae</taxon>
        <taxon>Jiella</taxon>
    </lineage>
</organism>
<evidence type="ECO:0000313" key="1">
    <source>
        <dbReference type="EMBL" id="WAP70525.1"/>
    </source>
</evidence>
<keyword evidence="2" id="KW-1185">Reference proteome</keyword>
<dbReference type="EMBL" id="CP114029">
    <property type="protein sequence ID" value="WAP70525.1"/>
    <property type="molecule type" value="Genomic_DNA"/>
</dbReference>
<evidence type="ECO:0000313" key="2">
    <source>
        <dbReference type="Proteomes" id="UP001164020"/>
    </source>
</evidence>
<name>A0ABY7C6R8_9HYPH</name>